<keyword evidence="9 10" id="KW-0066">ATP synthesis</keyword>
<keyword evidence="10" id="KW-1003">Cell membrane</keyword>
<evidence type="ECO:0000256" key="4">
    <source>
        <dbReference type="ARBA" id="ARBA00022448"/>
    </source>
</evidence>
<evidence type="ECO:0000256" key="3">
    <source>
        <dbReference type="ARBA" id="ARBA00005712"/>
    </source>
</evidence>
<dbReference type="Proteomes" id="UP000038011">
    <property type="component" value="Unassembled WGS sequence"/>
</dbReference>
<dbReference type="RefSeq" id="WP_053999598.1">
    <property type="nucleotide sequence ID" value="NZ_JXMU01000017.1"/>
</dbReference>
<dbReference type="CDD" id="cd12152">
    <property type="entry name" value="F1-ATPase_delta"/>
    <property type="match status" value="1"/>
</dbReference>
<keyword evidence="6 10" id="KW-0406">Ion transport</keyword>
<dbReference type="SUPFAM" id="SSF51344">
    <property type="entry name" value="Epsilon subunit of F1F0-ATP synthase N-terminal domain"/>
    <property type="match status" value="1"/>
</dbReference>
<keyword evidence="5 10" id="KW-0375">Hydrogen ion transport</keyword>
<name>A0A0M9GLM2_9HYPH</name>
<evidence type="ECO:0000313" key="14">
    <source>
        <dbReference type="Proteomes" id="UP000038011"/>
    </source>
</evidence>
<comment type="function">
    <text evidence="1 10">Produces ATP from ADP in the presence of a proton gradient across the membrane.</text>
</comment>
<dbReference type="Pfam" id="PF02823">
    <property type="entry name" value="ATP-synt_DE_N"/>
    <property type="match status" value="1"/>
</dbReference>
<dbReference type="GO" id="GO:0046933">
    <property type="term" value="F:proton-transporting ATP synthase activity, rotational mechanism"/>
    <property type="evidence" value="ECO:0007669"/>
    <property type="project" value="UniProtKB-UniRule"/>
</dbReference>
<reference evidence="13 14" key="1">
    <citation type="submission" date="2015-01" db="EMBL/GenBank/DDBJ databases">
        <title>Ahrensia donghaiensis sp. nov., a novel dimethylsulphoniopropionate-cleavage bacterium isolated from seawater and emended descriptions of the genus Ahrensia and Ahrensia kielensis.</title>
        <authorList>
            <person name="Liu J."/>
        </authorList>
    </citation>
    <scope>NUCLEOTIDE SEQUENCE [LARGE SCALE GENOMIC DNA]</scope>
    <source>
        <strain evidence="13 14">LZD062</strain>
    </source>
</reference>
<dbReference type="GO" id="GO:0012505">
    <property type="term" value="C:endomembrane system"/>
    <property type="evidence" value="ECO:0007669"/>
    <property type="project" value="UniProtKB-SubCell"/>
</dbReference>
<dbReference type="AlphaFoldDB" id="A0A0M9GLM2"/>
<feature type="domain" description="ATP synthase F1 complex delta/epsilon subunit N-terminal" evidence="12">
    <location>
        <begin position="5"/>
        <end position="84"/>
    </location>
</feature>
<evidence type="ECO:0000256" key="5">
    <source>
        <dbReference type="ARBA" id="ARBA00022781"/>
    </source>
</evidence>
<evidence type="ECO:0000256" key="7">
    <source>
        <dbReference type="ARBA" id="ARBA00023136"/>
    </source>
</evidence>
<comment type="similarity">
    <text evidence="3 10 11">Belongs to the ATPase epsilon chain family.</text>
</comment>
<keyword evidence="4 10" id="KW-0813">Transport</keyword>
<dbReference type="PANTHER" id="PTHR13822:SF10">
    <property type="entry name" value="ATP SYNTHASE EPSILON CHAIN, CHLOROPLASTIC"/>
    <property type="match status" value="1"/>
</dbReference>
<dbReference type="STRING" id="1514904.SU32_11910"/>
<evidence type="ECO:0000259" key="12">
    <source>
        <dbReference type="Pfam" id="PF02823"/>
    </source>
</evidence>
<dbReference type="PANTHER" id="PTHR13822">
    <property type="entry name" value="ATP SYNTHASE DELTA/EPSILON CHAIN"/>
    <property type="match status" value="1"/>
</dbReference>
<comment type="subunit">
    <text evidence="10 11">F-type ATPases have 2 components, CF(1) - the catalytic core - and CF(0) - the membrane proton channel. CF(1) has five subunits: alpha(3), beta(3), gamma(1), delta(1), epsilon(1). CF(0) has three main subunits: a, b and c.</text>
</comment>
<proteinExistence type="inferred from homology"/>
<gene>
    <name evidence="10" type="primary">atpC</name>
    <name evidence="13" type="ORF">SU32_11910</name>
</gene>
<dbReference type="NCBIfam" id="TIGR01216">
    <property type="entry name" value="ATP_synt_epsi"/>
    <property type="match status" value="1"/>
</dbReference>
<dbReference type="HAMAP" id="MF_00530">
    <property type="entry name" value="ATP_synth_epsil_bac"/>
    <property type="match status" value="1"/>
</dbReference>
<evidence type="ECO:0000313" key="13">
    <source>
        <dbReference type="EMBL" id="KPB00717.1"/>
    </source>
</evidence>
<dbReference type="NCBIfam" id="NF001851">
    <property type="entry name" value="PRK00571.2-4"/>
    <property type="match status" value="1"/>
</dbReference>
<keyword evidence="14" id="KW-1185">Reference proteome</keyword>
<evidence type="ECO:0000256" key="8">
    <source>
        <dbReference type="ARBA" id="ARBA00023196"/>
    </source>
</evidence>
<evidence type="ECO:0000256" key="9">
    <source>
        <dbReference type="ARBA" id="ARBA00023310"/>
    </source>
</evidence>
<comment type="caution">
    <text evidence="13">The sequence shown here is derived from an EMBL/GenBank/DDBJ whole genome shotgun (WGS) entry which is preliminary data.</text>
</comment>
<dbReference type="GO" id="GO:0005524">
    <property type="term" value="F:ATP binding"/>
    <property type="evidence" value="ECO:0007669"/>
    <property type="project" value="UniProtKB-UniRule"/>
</dbReference>
<dbReference type="InterPro" id="IPR001469">
    <property type="entry name" value="ATP_synth_F1_dsu/esu"/>
</dbReference>
<keyword evidence="8 10" id="KW-0139">CF(1)</keyword>
<dbReference type="OrthoDB" id="9799969at2"/>
<accession>A0A0M9GLM2</accession>
<dbReference type="Gene3D" id="2.60.15.10">
    <property type="entry name" value="F0F1 ATP synthase delta/epsilon subunit, N-terminal"/>
    <property type="match status" value="1"/>
</dbReference>
<evidence type="ECO:0000256" key="10">
    <source>
        <dbReference type="HAMAP-Rule" id="MF_00530"/>
    </source>
</evidence>
<evidence type="ECO:0000256" key="11">
    <source>
        <dbReference type="RuleBase" id="RU003656"/>
    </source>
</evidence>
<comment type="subcellular location">
    <subcellularLocation>
        <location evidence="10">Cell membrane</location>
        <topology evidence="10">Peripheral membrane protein</topology>
    </subcellularLocation>
    <subcellularLocation>
        <location evidence="2">Endomembrane system</location>
        <topology evidence="2">Peripheral membrane protein</topology>
    </subcellularLocation>
</comment>
<dbReference type="EMBL" id="JXMU01000017">
    <property type="protein sequence ID" value="KPB00717.1"/>
    <property type="molecule type" value="Genomic_DNA"/>
</dbReference>
<dbReference type="InterPro" id="IPR036771">
    <property type="entry name" value="ATPsynth_dsu/esu_N"/>
</dbReference>
<evidence type="ECO:0000256" key="6">
    <source>
        <dbReference type="ARBA" id="ARBA00023065"/>
    </source>
</evidence>
<protein>
    <recommendedName>
        <fullName evidence="10">ATP synthase epsilon chain</fullName>
    </recommendedName>
    <alternativeName>
        <fullName evidence="10">ATP synthase F1 sector epsilon subunit</fullName>
    </alternativeName>
    <alternativeName>
        <fullName evidence="10">F-ATPase epsilon subunit</fullName>
    </alternativeName>
</protein>
<dbReference type="GO" id="GO:0045259">
    <property type="term" value="C:proton-transporting ATP synthase complex"/>
    <property type="evidence" value="ECO:0007669"/>
    <property type="project" value="UniProtKB-KW"/>
</dbReference>
<keyword evidence="7 10" id="KW-0472">Membrane</keyword>
<evidence type="ECO:0000256" key="1">
    <source>
        <dbReference type="ARBA" id="ARBA00003543"/>
    </source>
</evidence>
<dbReference type="PATRIC" id="fig|1514904.3.peg.1225"/>
<dbReference type="InterPro" id="IPR020546">
    <property type="entry name" value="ATP_synth_F1_dsu/esu_N"/>
</dbReference>
<dbReference type="GO" id="GO:0005886">
    <property type="term" value="C:plasma membrane"/>
    <property type="evidence" value="ECO:0007669"/>
    <property type="project" value="UniProtKB-SubCell"/>
</dbReference>
<organism evidence="13 14">
    <name type="scientific">Ahrensia marina</name>
    <dbReference type="NCBI Taxonomy" id="1514904"/>
    <lineage>
        <taxon>Bacteria</taxon>
        <taxon>Pseudomonadati</taxon>
        <taxon>Pseudomonadota</taxon>
        <taxon>Alphaproteobacteria</taxon>
        <taxon>Hyphomicrobiales</taxon>
        <taxon>Ahrensiaceae</taxon>
        <taxon>Ahrensia</taxon>
    </lineage>
</organism>
<evidence type="ECO:0000256" key="2">
    <source>
        <dbReference type="ARBA" id="ARBA00004184"/>
    </source>
</evidence>
<sequence length="135" mass="14136">MADAFTFELVSPERLLLSEQVTEVVVPGSDGYFTVMANHAPTMSTLQPGVATVTTAEGKKEEYVIFGGFIDVLPTSCTVLAESAVSVADVNKADLDARIEAAKAEVASAAEGEAKAKANSYLAQLTTLNQQILPA</sequence>